<feature type="region of interest" description="Disordered" evidence="1">
    <location>
        <begin position="113"/>
        <end position="142"/>
    </location>
</feature>
<evidence type="ECO:0000313" key="2">
    <source>
        <dbReference type="EMBL" id="GBP67988.1"/>
    </source>
</evidence>
<reference evidence="2 3" key="1">
    <citation type="journal article" date="2019" name="Commun. Biol.">
        <title>The bagworm genome reveals a unique fibroin gene that provides high tensile strength.</title>
        <authorList>
            <person name="Kono N."/>
            <person name="Nakamura H."/>
            <person name="Ohtoshi R."/>
            <person name="Tomita M."/>
            <person name="Numata K."/>
            <person name="Arakawa K."/>
        </authorList>
    </citation>
    <scope>NUCLEOTIDE SEQUENCE [LARGE SCALE GENOMIC DNA]</scope>
</reference>
<dbReference type="EMBL" id="BGZK01000998">
    <property type="protein sequence ID" value="GBP67988.1"/>
    <property type="molecule type" value="Genomic_DNA"/>
</dbReference>
<sequence length="240" mass="27777">MCVCVRACVHTWVRSWVRVYANACVRACVRASGRTCMRVCSIFPYIRPTGAPPVEGTSQSSVARFLHCFCKPPSMGHLLNLTMLSLYDQVLLENSNNRKKSFPKEVVSIDRWRESPPPNAPRSSRSNRLNNARNDPRSYSESWVWQKKNESRTDAMEMRSLRNVCGIFLKNRCMNRVRERFGLKENVVTRIEKGVVRRFRHLERMNESRLTKQIYRANVCDGKVGEGRPRKSYANQIGSM</sequence>
<dbReference type="OrthoDB" id="407509at2759"/>
<feature type="compositionally biased region" description="Low complexity" evidence="1">
    <location>
        <begin position="121"/>
        <end position="133"/>
    </location>
</feature>
<dbReference type="Proteomes" id="UP000299102">
    <property type="component" value="Unassembled WGS sequence"/>
</dbReference>
<keyword evidence="3" id="KW-1185">Reference proteome</keyword>
<name>A0A4C1XWL5_EUMVA</name>
<protein>
    <submittedName>
        <fullName evidence="2">Uncharacterized protein</fullName>
    </submittedName>
</protein>
<gene>
    <name evidence="2" type="ORF">EVAR_57962_1</name>
</gene>
<accession>A0A4C1XWL5</accession>
<comment type="caution">
    <text evidence="2">The sequence shown here is derived from an EMBL/GenBank/DDBJ whole genome shotgun (WGS) entry which is preliminary data.</text>
</comment>
<proteinExistence type="predicted"/>
<evidence type="ECO:0000256" key="1">
    <source>
        <dbReference type="SAM" id="MobiDB-lite"/>
    </source>
</evidence>
<evidence type="ECO:0000313" key="3">
    <source>
        <dbReference type="Proteomes" id="UP000299102"/>
    </source>
</evidence>
<dbReference type="AlphaFoldDB" id="A0A4C1XWL5"/>
<organism evidence="2 3">
    <name type="scientific">Eumeta variegata</name>
    <name type="common">Bagworm moth</name>
    <name type="synonym">Eumeta japonica</name>
    <dbReference type="NCBI Taxonomy" id="151549"/>
    <lineage>
        <taxon>Eukaryota</taxon>
        <taxon>Metazoa</taxon>
        <taxon>Ecdysozoa</taxon>
        <taxon>Arthropoda</taxon>
        <taxon>Hexapoda</taxon>
        <taxon>Insecta</taxon>
        <taxon>Pterygota</taxon>
        <taxon>Neoptera</taxon>
        <taxon>Endopterygota</taxon>
        <taxon>Lepidoptera</taxon>
        <taxon>Glossata</taxon>
        <taxon>Ditrysia</taxon>
        <taxon>Tineoidea</taxon>
        <taxon>Psychidae</taxon>
        <taxon>Oiketicinae</taxon>
        <taxon>Eumeta</taxon>
    </lineage>
</organism>